<keyword evidence="3" id="KW-0804">Transcription</keyword>
<organism evidence="6 7">
    <name type="scientific">Ketobacter alkanivorans</name>
    <dbReference type="NCBI Taxonomy" id="1917421"/>
    <lineage>
        <taxon>Bacteria</taxon>
        <taxon>Pseudomonadati</taxon>
        <taxon>Pseudomonadota</taxon>
        <taxon>Gammaproteobacteria</taxon>
        <taxon>Pseudomonadales</taxon>
        <taxon>Ketobacteraceae</taxon>
        <taxon>Ketobacter</taxon>
    </lineage>
</organism>
<evidence type="ECO:0000256" key="1">
    <source>
        <dbReference type="ARBA" id="ARBA00023015"/>
    </source>
</evidence>
<dbReference type="InterPro" id="IPR050692">
    <property type="entry name" value="HTH_transcr_repressor_FabR"/>
</dbReference>
<dbReference type="EMBL" id="CP022684">
    <property type="protein sequence ID" value="AUM13995.1"/>
    <property type="molecule type" value="Genomic_DNA"/>
</dbReference>
<evidence type="ECO:0000259" key="5">
    <source>
        <dbReference type="PROSITE" id="PS50977"/>
    </source>
</evidence>
<evidence type="ECO:0000313" key="6">
    <source>
        <dbReference type="EMBL" id="AUM13995.1"/>
    </source>
</evidence>
<proteinExistence type="predicted"/>
<dbReference type="AlphaFoldDB" id="A0A2K9LRA9"/>
<dbReference type="PANTHER" id="PTHR47752">
    <property type="entry name" value="HTH-TYPE TRANSCRIPTIONAL REPRESSOR FABR"/>
    <property type="match status" value="1"/>
</dbReference>
<dbReference type="InterPro" id="IPR001647">
    <property type="entry name" value="HTH_TetR"/>
</dbReference>
<dbReference type="Gene3D" id="1.10.357.10">
    <property type="entry name" value="Tetracycline Repressor, domain 2"/>
    <property type="match status" value="1"/>
</dbReference>
<dbReference type="Pfam" id="PF00440">
    <property type="entry name" value="TetR_N"/>
    <property type="match status" value="1"/>
</dbReference>
<dbReference type="PROSITE" id="PS50977">
    <property type="entry name" value="HTH_TETR_2"/>
    <property type="match status" value="1"/>
</dbReference>
<protein>
    <submittedName>
        <fullName evidence="6">DNA-binding transcriptional regulator FabR</fullName>
    </submittedName>
</protein>
<gene>
    <name evidence="6" type="ORF">Kalk_16845</name>
</gene>
<dbReference type="SUPFAM" id="SSF46689">
    <property type="entry name" value="Homeodomain-like"/>
    <property type="match status" value="1"/>
</dbReference>
<dbReference type="NCBIfam" id="NF008402">
    <property type="entry name" value="PRK11202.1"/>
    <property type="match status" value="1"/>
</dbReference>
<evidence type="ECO:0000313" key="7">
    <source>
        <dbReference type="Proteomes" id="UP000235116"/>
    </source>
</evidence>
<dbReference type="RefSeq" id="WP_101895370.1">
    <property type="nucleotide sequence ID" value="NZ_CP022684.1"/>
</dbReference>
<name>A0A2K9LRA9_9GAMM</name>
<dbReference type="Gene3D" id="1.10.10.60">
    <property type="entry name" value="Homeodomain-like"/>
    <property type="match status" value="1"/>
</dbReference>
<dbReference type="Proteomes" id="UP000235116">
    <property type="component" value="Chromosome"/>
</dbReference>
<evidence type="ECO:0000256" key="2">
    <source>
        <dbReference type="ARBA" id="ARBA00023125"/>
    </source>
</evidence>
<accession>A0A2K9LRA9</accession>
<dbReference type="InterPro" id="IPR009057">
    <property type="entry name" value="Homeodomain-like_sf"/>
</dbReference>
<feature type="DNA-binding region" description="H-T-H motif" evidence="4">
    <location>
        <begin position="36"/>
        <end position="55"/>
    </location>
</feature>
<dbReference type="OrthoDB" id="8617654at2"/>
<dbReference type="KEGG" id="kak:Kalk_16845"/>
<reference evidence="7" key="1">
    <citation type="submission" date="2017-08" db="EMBL/GenBank/DDBJ databases">
        <title>Direct submision.</title>
        <authorList>
            <person name="Kim S.-J."/>
            <person name="Rhee S.-K."/>
        </authorList>
    </citation>
    <scope>NUCLEOTIDE SEQUENCE [LARGE SCALE GENOMIC DNA]</scope>
    <source>
        <strain evidence="7">GI5</strain>
    </source>
</reference>
<evidence type="ECO:0000256" key="3">
    <source>
        <dbReference type="ARBA" id="ARBA00023163"/>
    </source>
</evidence>
<dbReference type="FunFam" id="1.10.10.60:FF:000034">
    <property type="entry name" value="HTH-type transcriptional repressor FabR"/>
    <property type="match status" value="1"/>
</dbReference>
<dbReference type="PANTHER" id="PTHR47752:SF1">
    <property type="entry name" value="HTH-TYPE TRANSCRIPTIONAL REPRESSOR FABR"/>
    <property type="match status" value="1"/>
</dbReference>
<feature type="domain" description="HTH tetR-type" evidence="5">
    <location>
        <begin position="13"/>
        <end position="73"/>
    </location>
</feature>
<dbReference type="GO" id="GO:0003677">
    <property type="term" value="F:DNA binding"/>
    <property type="evidence" value="ECO:0007669"/>
    <property type="project" value="UniProtKB-UniRule"/>
</dbReference>
<sequence>MTEPKTRAEQKQQTRTNILAAALKKMNEDKGFSSLGLREVAKEAGIAPASFYRHFANMEELGLALVKEAETALQAILQDAKALEEKGEDIVESSVTVCMEHFRDNGALFRVLAREATGNSPLIRRAIQRCLIGLNHQLAEIIELEMRHRNRKITNPLFIAEAISTLVFNLGISTADLPYAKQKEAEKRLAHHIRAIYWGAEAMANSQHLSRNMMLS</sequence>
<keyword evidence="1" id="KW-0805">Transcription regulation</keyword>
<keyword evidence="2 4" id="KW-0238">DNA-binding</keyword>
<keyword evidence="7" id="KW-1185">Reference proteome</keyword>
<evidence type="ECO:0000256" key="4">
    <source>
        <dbReference type="PROSITE-ProRule" id="PRU00335"/>
    </source>
</evidence>